<evidence type="ECO:0000256" key="3">
    <source>
        <dbReference type="ARBA" id="ARBA00022598"/>
    </source>
</evidence>
<dbReference type="FunFam" id="3.40.50.12780:FF:000014">
    <property type="entry name" value="Nonribosomal peptide synthetase 1"/>
    <property type="match status" value="1"/>
</dbReference>
<dbReference type="Proteomes" id="UP001149165">
    <property type="component" value="Unassembled WGS sequence"/>
</dbReference>
<dbReference type="SUPFAM" id="SSF52777">
    <property type="entry name" value="CoA-dependent acyltransferases"/>
    <property type="match status" value="4"/>
</dbReference>
<reference evidence="5" key="2">
    <citation type="journal article" date="2023" name="IMA Fungus">
        <title>Comparative genomic study of the Penicillium genus elucidates a diverse pangenome and 15 lateral gene transfer events.</title>
        <authorList>
            <person name="Petersen C."/>
            <person name="Sorensen T."/>
            <person name="Nielsen M.R."/>
            <person name="Sondergaard T.E."/>
            <person name="Sorensen J.L."/>
            <person name="Fitzpatrick D.A."/>
            <person name="Frisvad J.C."/>
            <person name="Nielsen K.L."/>
        </authorList>
    </citation>
    <scope>NUCLEOTIDE SEQUENCE</scope>
    <source>
        <strain evidence="5">IBT 30069</strain>
    </source>
</reference>
<dbReference type="InterPro" id="IPR010071">
    <property type="entry name" value="AA_adenyl_dom"/>
</dbReference>
<feature type="domain" description="Carrier" evidence="4">
    <location>
        <begin position="738"/>
        <end position="814"/>
    </location>
</feature>
<dbReference type="FunFam" id="3.30.300.30:FF:000015">
    <property type="entry name" value="Nonribosomal peptide synthase SidD"/>
    <property type="match status" value="2"/>
</dbReference>
<dbReference type="Gene3D" id="3.30.559.10">
    <property type="entry name" value="Chloramphenicol acetyltransferase-like domain"/>
    <property type="match status" value="2"/>
</dbReference>
<evidence type="ECO:0000313" key="6">
    <source>
        <dbReference type="Proteomes" id="UP001149165"/>
    </source>
</evidence>
<dbReference type="InterPro" id="IPR020806">
    <property type="entry name" value="PKS_PP-bd"/>
</dbReference>
<dbReference type="InterPro" id="IPR001242">
    <property type="entry name" value="Condensation_dom"/>
</dbReference>
<dbReference type="Gene3D" id="3.30.559.30">
    <property type="entry name" value="Nonribosomal peptide synthetase, condensation domain"/>
    <property type="match status" value="2"/>
</dbReference>
<dbReference type="SUPFAM" id="SSF56801">
    <property type="entry name" value="Acetyl-CoA synthetase-like"/>
    <property type="match status" value="2"/>
</dbReference>
<keyword evidence="1" id="KW-0596">Phosphopantetheine</keyword>
<dbReference type="InterPro" id="IPR020845">
    <property type="entry name" value="AMP-binding_CS"/>
</dbReference>
<keyword evidence="2" id="KW-0597">Phosphoprotein</keyword>
<comment type="caution">
    <text evidence="5">The sequence shown here is derived from an EMBL/GenBank/DDBJ whole genome shotgun (WGS) entry which is preliminary data.</text>
</comment>
<keyword evidence="3" id="KW-0436">Ligase</keyword>
<dbReference type="PROSITE" id="PS50075">
    <property type="entry name" value="CARRIER"/>
    <property type="match status" value="2"/>
</dbReference>
<dbReference type="GO" id="GO:0005737">
    <property type="term" value="C:cytoplasm"/>
    <property type="evidence" value="ECO:0007669"/>
    <property type="project" value="TreeGrafter"/>
</dbReference>
<dbReference type="InterPro" id="IPR042099">
    <property type="entry name" value="ANL_N_sf"/>
</dbReference>
<dbReference type="SMART" id="SM00823">
    <property type="entry name" value="PKS_PP"/>
    <property type="match status" value="2"/>
</dbReference>
<dbReference type="Gene3D" id="3.30.300.30">
    <property type="match status" value="2"/>
</dbReference>
<evidence type="ECO:0000259" key="4">
    <source>
        <dbReference type="PROSITE" id="PS50075"/>
    </source>
</evidence>
<dbReference type="PANTHER" id="PTHR45527">
    <property type="entry name" value="NONRIBOSOMAL PEPTIDE SYNTHETASE"/>
    <property type="match status" value="1"/>
</dbReference>
<dbReference type="CDD" id="cd19542">
    <property type="entry name" value="CT_NRPS-like"/>
    <property type="match status" value="1"/>
</dbReference>
<dbReference type="Gene3D" id="1.10.1200.10">
    <property type="entry name" value="ACP-like"/>
    <property type="match status" value="2"/>
</dbReference>
<reference evidence="5" key="1">
    <citation type="submission" date="2022-11" db="EMBL/GenBank/DDBJ databases">
        <authorList>
            <person name="Petersen C."/>
        </authorList>
    </citation>
    <scope>NUCLEOTIDE SEQUENCE</scope>
    <source>
        <strain evidence="5">IBT 30069</strain>
    </source>
</reference>
<dbReference type="Pfam" id="PF00668">
    <property type="entry name" value="Condensation"/>
    <property type="match status" value="2"/>
</dbReference>
<dbReference type="PROSITE" id="PS00455">
    <property type="entry name" value="AMP_BINDING"/>
    <property type="match status" value="1"/>
</dbReference>
<dbReference type="InterPro" id="IPR045851">
    <property type="entry name" value="AMP-bd_C_sf"/>
</dbReference>
<dbReference type="SUPFAM" id="SSF47336">
    <property type="entry name" value="ACP-like"/>
    <property type="match status" value="2"/>
</dbReference>
<proteinExistence type="predicted"/>
<dbReference type="InterPro" id="IPR036736">
    <property type="entry name" value="ACP-like_sf"/>
</dbReference>
<dbReference type="InterPro" id="IPR000873">
    <property type="entry name" value="AMP-dep_synth/lig_dom"/>
</dbReference>
<dbReference type="InterPro" id="IPR009081">
    <property type="entry name" value="PP-bd_ACP"/>
</dbReference>
<dbReference type="GO" id="GO:0044550">
    <property type="term" value="P:secondary metabolite biosynthetic process"/>
    <property type="evidence" value="ECO:0007669"/>
    <property type="project" value="TreeGrafter"/>
</dbReference>
<dbReference type="Pfam" id="PF00550">
    <property type="entry name" value="PP-binding"/>
    <property type="match status" value="2"/>
</dbReference>
<feature type="domain" description="Carrier" evidence="4">
    <location>
        <begin position="1828"/>
        <end position="1904"/>
    </location>
</feature>
<dbReference type="GO" id="GO:0016874">
    <property type="term" value="F:ligase activity"/>
    <property type="evidence" value="ECO:0007669"/>
    <property type="project" value="UniProtKB-KW"/>
</dbReference>
<dbReference type="PANTHER" id="PTHR45527:SF1">
    <property type="entry name" value="FATTY ACID SYNTHASE"/>
    <property type="match status" value="1"/>
</dbReference>
<protein>
    <recommendedName>
        <fullName evidence="4">Carrier domain-containing protein</fullName>
    </recommendedName>
</protein>
<accession>A0A9W9GF58</accession>
<dbReference type="Gene3D" id="3.40.50.12780">
    <property type="entry name" value="N-terminal domain of ligase-like"/>
    <property type="match status" value="2"/>
</dbReference>
<dbReference type="GO" id="GO:0043041">
    <property type="term" value="P:amino acid activation for nonribosomal peptide biosynthetic process"/>
    <property type="evidence" value="ECO:0007669"/>
    <property type="project" value="TreeGrafter"/>
</dbReference>
<dbReference type="CDD" id="cd05918">
    <property type="entry name" value="A_NRPS_SidN3_like"/>
    <property type="match status" value="2"/>
</dbReference>
<dbReference type="OrthoDB" id="416786at2759"/>
<dbReference type="FunFam" id="3.30.559.30:FF:000003">
    <property type="entry name" value="Nonribosomal peptide synthase SidD"/>
    <property type="match status" value="1"/>
</dbReference>
<dbReference type="Pfam" id="PF00501">
    <property type="entry name" value="AMP-binding"/>
    <property type="match status" value="2"/>
</dbReference>
<evidence type="ECO:0000313" key="5">
    <source>
        <dbReference type="EMBL" id="KAJ5116963.1"/>
    </source>
</evidence>
<evidence type="ECO:0000256" key="2">
    <source>
        <dbReference type="ARBA" id="ARBA00022553"/>
    </source>
</evidence>
<evidence type="ECO:0000256" key="1">
    <source>
        <dbReference type="ARBA" id="ARBA00022450"/>
    </source>
</evidence>
<dbReference type="EMBL" id="JAPQKH010000001">
    <property type="protein sequence ID" value="KAJ5116963.1"/>
    <property type="molecule type" value="Genomic_DNA"/>
</dbReference>
<dbReference type="CDD" id="cd19545">
    <property type="entry name" value="FUM14_C_NRPS-like"/>
    <property type="match status" value="1"/>
</dbReference>
<dbReference type="InterPro" id="IPR023213">
    <property type="entry name" value="CAT-like_dom_sf"/>
</dbReference>
<dbReference type="NCBIfam" id="TIGR01733">
    <property type="entry name" value="AA-adenyl-dom"/>
    <property type="match status" value="2"/>
</dbReference>
<gene>
    <name evidence="5" type="ORF">N7456_001311</name>
</gene>
<sequence>MENTLGNAPQCFFPALVSHASPGQHFEENGTHRDSVIVVHEELETVQLNVWLDKEAVRLSSLLEASWAIILRSYIGQDGVLFACSDSKRCDLSSISFLGYVDSDEEAVELKNEFGIVVCLSPSATDQWISISIEFSRDILSGPWATKIAKTLCHTMREVITRTNSTVGDLDVCEKDDVNSIFEWNGKMGIQKYPESCVHDMISEKCIEQPNKTAISAWDGELTYSELDELSSNLASQLRDMGILAGCFVPLSFEKSKWAVVALLGVLKAGAAYVFLDSSHPETRLRSICETVKSDVVLCSPQHASLASRLTSRVIPIGDNYQDYLRRSPSEPTDKPAVGPSSIIYAIFTSGTTGEPKGIILEHAAVYAACIANGKALSVTSESRVLQFASYTFNPSNRDMLLTLLFGGCICIPSETDRLNNLTNFINAHSVNWASLTPTITSVLSPESVPKLQTLVLGGEPMKKYHIEAWAGKVHLFNAYALSECCGIAAVVSDFPTGGPAGNIGVGCGSRLWVVDAENPYQLMPIGAVGELAVEGISIARKYLNDEKRTRENFLDTTQWLHQFHGNRGSQTTRIYRTGDLVRYNIDGSLQYIGRKDTQTKVNGQRLELNGIEEHVMTWSSTSELQTHGVTVVPFDGKLDGRSRLAAFLDLGRSEDGSQDMIATSVNQGESLIKTLRQHLLLYLPGFMIPAHFFFVRNLPKTTSGKINRLRLRDSAVEFAAAEQESSLNVASCNIDVILTTPEQLVLQHAWTELLEIPAAKVMGDPSFFKQGGDSIIAMKLVAKLRESDFTLSVADIFKHETFFSIASVVRRGSTESVEIPEFSLVNVHERQEVLESVTRELRVSAENVEDIYPCTPMQEGLIALSAQTPGKYIGSYSWRLADTLDMHRFKEAWKSVWSANRILRTRIIQLPRKMLQVVLFEECPWEAMNTSHDQESAEGITSAIDPSGGRLVKLQIGPGLLQLDIHHALFDEWSLNLLMKQVESAYRREELRPRRFNPFVHHLQSKSIVTANEFWRNEFTGFQGEHFPLSSSNSAHPLSGQVRQRKALTHVLKADYKARPGFTLSTVIRLAWAIVLWRQTGCEDVVFGSTVSGRSTDIDGIDQISGPTIATVPVRIRLPIDQSVEHCLLIVQSAFASMIEHEQTGLSAISQMGSEAAEACNFQNLLVIQPPRGPSSYSDVPDIMKSTDNGSDNLSSFSSYPLVLICRPSGENVSFTASFQPEILSSNTSNSILKQLAHICQQLLTGGELKIENVSITPQEDIAKIRDWNLHLPATVDECIHHRIHQACLIQPERVAACSLEFELTYGQLKLYADHYARILNNVGVQQGDMVPLLFDKTPWTAVALLAVLQTGAAFALLDPSHPSKLLQDICSMLGSAVIFSSTSMSSRSQDLVSHVIVVDGKAAEQATETRHVVPERPARVSPDDAAYVTFSSGSTGVPKGIIVPHSAISTIAQGLREFGTMNPDTRVFQFSSPAFDVCVGDFLFTLACGGCICIPHDEDRKSDISKSLRDLKANYADLTPAVLSLIDPDEVPDMKTFVCGGEALPSHLVKTWAHRVQFVPVYGPAECAIISHITSETHYISDSTDIGRSPIAVSWVVDRHDHNRLVPIGTVGELIIEGAIVGTGYLKEPEKTAAVFIEAPSWLTDFRAKPGRLYKTGDLVRYTPDGTLQFLGRKDFQVKLNGQRVETGEIENALAMSFPSIKTAVVEMIKVPGPAKRSMLVAFICLDQSVYGQMAGVTSDAGHEILKTVEYPTDEFYSEIESMASELSNILPSYMVPSTFVPTSDMPLTVSGKVDRRAIREQILSWSAERLSRYRVRAISTGPGQEPGTKQERKIQQLVAEALDIPLETVTMDRSLFELGGDSILAMQLAKLSRREGLLLTVPQIFNNPILSDMANLLSLKSDKAEGAMKSKQRASLCREPCGNGLSKILPADIFDNIEDILPTSEFQAMTLHNFYSRYLRIHLPPKFDHMRLLEACNRLVQKHSSLRTAFTKENNRGIVQLVLRSVSIEFFRFDQVESLDEHCAEDSINMGIPINGKPAFQVQLVELSDSNAFLLLRLPHALFDGLSAGVICEDLAAAYNGQPLTPNAQFSDYIRASSAIKTPESYQIWKKVLHGSQMTTLKNPDNEGAKSHSPSLGETWLITATTTAPLITPPPNITMATLVKAAWAAALRLWVSNRNNSANDQISQDIVFGQVVHGRGLDIEHEERIVGPCINIVPVRVQFQPKSTKLEVLEQVQRQHIDTMPVESLGMADIFNQCTSWAPGTKFGSFVRFQNFVDGQTCNLGDVSCETNVYSLPNRPSPTANVLVMPRESELTVKMTVSNDVMSQREADLLVETFCNKLQNLRQGVAEFEYI</sequence>
<dbReference type="GO" id="GO:0031177">
    <property type="term" value="F:phosphopantetheine binding"/>
    <property type="evidence" value="ECO:0007669"/>
    <property type="project" value="InterPro"/>
</dbReference>
<keyword evidence="6" id="KW-1185">Reference proteome</keyword>
<organism evidence="5 6">
    <name type="scientific">Penicillium angulare</name>
    <dbReference type="NCBI Taxonomy" id="116970"/>
    <lineage>
        <taxon>Eukaryota</taxon>
        <taxon>Fungi</taxon>
        <taxon>Dikarya</taxon>
        <taxon>Ascomycota</taxon>
        <taxon>Pezizomycotina</taxon>
        <taxon>Eurotiomycetes</taxon>
        <taxon>Eurotiomycetidae</taxon>
        <taxon>Eurotiales</taxon>
        <taxon>Aspergillaceae</taxon>
        <taxon>Penicillium</taxon>
    </lineage>
</organism>
<name>A0A9W9GF58_9EURO</name>